<evidence type="ECO:0000313" key="4">
    <source>
        <dbReference type="Proteomes" id="UP000236664"/>
    </source>
</evidence>
<organism evidence="3 4">
    <name type="scientific">Gibberella nygamai</name>
    <name type="common">Bean root rot disease fungus</name>
    <name type="synonym">Fusarium nygamai</name>
    <dbReference type="NCBI Taxonomy" id="42673"/>
    <lineage>
        <taxon>Eukaryota</taxon>
        <taxon>Fungi</taxon>
        <taxon>Dikarya</taxon>
        <taxon>Ascomycota</taxon>
        <taxon>Pezizomycotina</taxon>
        <taxon>Sordariomycetes</taxon>
        <taxon>Hypocreomycetidae</taxon>
        <taxon>Hypocreales</taxon>
        <taxon>Nectriaceae</taxon>
        <taxon>Fusarium</taxon>
        <taxon>Fusarium fujikuroi species complex</taxon>
    </lineage>
</organism>
<evidence type="ECO:0000256" key="1">
    <source>
        <dbReference type="SAM" id="MobiDB-lite"/>
    </source>
</evidence>
<protein>
    <submittedName>
        <fullName evidence="3">Uncharacterized protein</fullName>
    </submittedName>
</protein>
<reference evidence="3 4" key="1">
    <citation type="submission" date="2017-06" db="EMBL/GenBank/DDBJ databases">
        <title>Genome of Fusarium nygamai isolate CS10214.</title>
        <authorList>
            <person name="Gardiner D.M."/>
            <person name="Obanor F."/>
            <person name="Kazan K."/>
        </authorList>
    </citation>
    <scope>NUCLEOTIDE SEQUENCE [LARGE SCALE GENOMIC DNA]</scope>
    <source>
        <strain evidence="3 4">CS10214</strain>
    </source>
</reference>
<comment type="caution">
    <text evidence="3">The sequence shown here is derived from an EMBL/GenBank/DDBJ whole genome shotgun (WGS) entry which is preliminary data.</text>
</comment>
<dbReference type="OrthoDB" id="10360491at2759"/>
<name>A0A2K0WDJ0_GIBNY</name>
<sequence length="55" mass="5793">MHFSKLVLSLFVLGAAASPLPTKSEPLGDLANKSTKREAANAEPLGDLANKSTKR</sequence>
<gene>
    <name evidence="3" type="ORF">FNYG_05946</name>
</gene>
<feature type="region of interest" description="Disordered" evidence="1">
    <location>
        <begin position="19"/>
        <end position="55"/>
    </location>
</feature>
<feature type="signal peptide" evidence="2">
    <location>
        <begin position="1"/>
        <end position="17"/>
    </location>
</feature>
<dbReference type="EMBL" id="MTQA01000077">
    <property type="protein sequence ID" value="PNP80347.1"/>
    <property type="molecule type" value="Genomic_DNA"/>
</dbReference>
<evidence type="ECO:0000313" key="3">
    <source>
        <dbReference type="EMBL" id="PNP80347.1"/>
    </source>
</evidence>
<keyword evidence="2" id="KW-0732">Signal</keyword>
<dbReference type="Proteomes" id="UP000236664">
    <property type="component" value="Unassembled WGS sequence"/>
</dbReference>
<dbReference type="AlphaFoldDB" id="A0A2K0WDJ0"/>
<keyword evidence="4" id="KW-1185">Reference proteome</keyword>
<evidence type="ECO:0000256" key="2">
    <source>
        <dbReference type="SAM" id="SignalP"/>
    </source>
</evidence>
<accession>A0A2K0WDJ0</accession>
<proteinExistence type="predicted"/>
<feature type="chain" id="PRO_5014461478" evidence="2">
    <location>
        <begin position="18"/>
        <end position="55"/>
    </location>
</feature>